<accession>A0A061E535</accession>
<reference evidence="1 2" key="1">
    <citation type="journal article" date="2013" name="Genome Biol.">
        <title>The genome sequence of the most widely cultivated cacao type and its use to identify candidate genes regulating pod color.</title>
        <authorList>
            <person name="Motamayor J.C."/>
            <person name="Mockaitis K."/>
            <person name="Schmutz J."/>
            <person name="Haiminen N."/>
            <person name="Iii D.L."/>
            <person name="Cornejo O."/>
            <person name="Findley S.D."/>
            <person name="Zheng P."/>
            <person name="Utro F."/>
            <person name="Royaert S."/>
            <person name="Saski C."/>
            <person name="Jenkins J."/>
            <person name="Podicheti R."/>
            <person name="Zhao M."/>
            <person name="Scheffler B.E."/>
            <person name="Stack J.C."/>
            <person name="Feltus F.A."/>
            <person name="Mustiga G.M."/>
            <person name="Amores F."/>
            <person name="Phillips W."/>
            <person name="Marelli J.P."/>
            <person name="May G.D."/>
            <person name="Shapiro H."/>
            <person name="Ma J."/>
            <person name="Bustamante C.D."/>
            <person name="Schnell R.J."/>
            <person name="Main D."/>
            <person name="Gilbert D."/>
            <person name="Parida L."/>
            <person name="Kuhn D.N."/>
        </authorList>
    </citation>
    <scope>NUCLEOTIDE SEQUENCE [LARGE SCALE GENOMIC DNA]</scope>
    <source>
        <strain evidence="2">cv. Matina 1-6</strain>
    </source>
</reference>
<dbReference type="Gramene" id="EOY00091">
    <property type="protein sequence ID" value="EOY00091"/>
    <property type="gene ID" value="TCM_009578"/>
</dbReference>
<protein>
    <submittedName>
        <fullName evidence="1">Uncharacterized protein isoform 1</fullName>
    </submittedName>
</protein>
<sequence>MLTKASLQTLHFLYNFNLKVQSLRLDLCCHLRMMVHFLIHPLIHRDSKPMICPQSHLLCLMHLQSSNQYDICPRFSWIHIRGFRSKWRWYIFKVEG</sequence>
<keyword evidence="2" id="KW-1185">Reference proteome</keyword>
<evidence type="ECO:0000313" key="2">
    <source>
        <dbReference type="Proteomes" id="UP000026915"/>
    </source>
</evidence>
<name>A0A061E535_THECC</name>
<dbReference type="Proteomes" id="UP000026915">
    <property type="component" value="Chromosome 2"/>
</dbReference>
<organism evidence="1 2">
    <name type="scientific">Theobroma cacao</name>
    <name type="common">Cacao</name>
    <name type="synonym">Cocoa</name>
    <dbReference type="NCBI Taxonomy" id="3641"/>
    <lineage>
        <taxon>Eukaryota</taxon>
        <taxon>Viridiplantae</taxon>
        <taxon>Streptophyta</taxon>
        <taxon>Embryophyta</taxon>
        <taxon>Tracheophyta</taxon>
        <taxon>Spermatophyta</taxon>
        <taxon>Magnoliopsida</taxon>
        <taxon>eudicotyledons</taxon>
        <taxon>Gunneridae</taxon>
        <taxon>Pentapetalae</taxon>
        <taxon>rosids</taxon>
        <taxon>malvids</taxon>
        <taxon>Malvales</taxon>
        <taxon>Malvaceae</taxon>
        <taxon>Byttnerioideae</taxon>
        <taxon>Theobroma</taxon>
    </lineage>
</organism>
<dbReference type="AlphaFoldDB" id="A0A061E535"/>
<gene>
    <name evidence="1" type="ORF">TCM_009578</name>
</gene>
<proteinExistence type="predicted"/>
<dbReference type="InParanoid" id="A0A061E535"/>
<evidence type="ECO:0000313" key="1">
    <source>
        <dbReference type="EMBL" id="EOY00091.1"/>
    </source>
</evidence>
<dbReference type="EMBL" id="CM001880">
    <property type="protein sequence ID" value="EOY00091.1"/>
    <property type="molecule type" value="Genomic_DNA"/>
</dbReference>
<dbReference type="HOGENOM" id="CLU_184069_0_0_1"/>